<accession>A0ACC0S0K9</accession>
<name>A0ACC0S0K9_POPTR</name>
<dbReference type="EMBL" id="CM009302">
    <property type="protein sequence ID" value="KAI9382894.1"/>
    <property type="molecule type" value="Genomic_DNA"/>
</dbReference>
<evidence type="ECO:0000313" key="2">
    <source>
        <dbReference type="Proteomes" id="UP000006729"/>
    </source>
</evidence>
<comment type="caution">
    <text evidence="1">The sequence shown here is derived from an EMBL/GenBank/DDBJ whole genome shotgun (WGS) entry which is preliminary data.</text>
</comment>
<proteinExistence type="predicted"/>
<dbReference type="Proteomes" id="UP000006729">
    <property type="component" value="Chromosome 13"/>
</dbReference>
<organism evidence="1 2">
    <name type="scientific">Populus trichocarpa</name>
    <name type="common">Western balsam poplar</name>
    <name type="synonym">Populus balsamifera subsp. trichocarpa</name>
    <dbReference type="NCBI Taxonomy" id="3694"/>
    <lineage>
        <taxon>Eukaryota</taxon>
        <taxon>Viridiplantae</taxon>
        <taxon>Streptophyta</taxon>
        <taxon>Embryophyta</taxon>
        <taxon>Tracheophyta</taxon>
        <taxon>Spermatophyta</taxon>
        <taxon>Magnoliopsida</taxon>
        <taxon>eudicotyledons</taxon>
        <taxon>Gunneridae</taxon>
        <taxon>Pentapetalae</taxon>
        <taxon>rosids</taxon>
        <taxon>fabids</taxon>
        <taxon>Malpighiales</taxon>
        <taxon>Salicaceae</taxon>
        <taxon>Saliceae</taxon>
        <taxon>Populus</taxon>
    </lineage>
</organism>
<protein>
    <submittedName>
        <fullName evidence="1">Uncharacterized protein</fullName>
    </submittedName>
</protein>
<keyword evidence="2" id="KW-1185">Reference proteome</keyword>
<reference evidence="1 2" key="1">
    <citation type="journal article" date="2006" name="Science">
        <title>The genome of black cottonwood, Populus trichocarpa (Torr. &amp; Gray).</title>
        <authorList>
            <person name="Tuskan G.A."/>
            <person name="Difazio S."/>
            <person name="Jansson S."/>
            <person name="Bohlmann J."/>
            <person name="Grigoriev I."/>
            <person name="Hellsten U."/>
            <person name="Putnam N."/>
            <person name="Ralph S."/>
            <person name="Rombauts S."/>
            <person name="Salamov A."/>
            <person name="Schein J."/>
            <person name="Sterck L."/>
            <person name="Aerts A."/>
            <person name="Bhalerao R.R."/>
            <person name="Bhalerao R.P."/>
            <person name="Blaudez D."/>
            <person name="Boerjan W."/>
            <person name="Brun A."/>
            <person name="Brunner A."/>
            <person name="Busov V."/>
            <person name="Campbell M."/>
            <person name="Carlson J."/>
            <person name="Chalot M."/>
            <person name="Chapman J."/>
            <person name="Chen G.L."/>
            <person name="Cooper D."/>
            <person name="Coutinho P.M."/>
            <person name="Couturier J."/>
            <person name="Covert S."/>
            <person name="Cronk Q."/>
            <person name="Cunningham R."/>
            <person name="Davis J."/>
            <person name="Degroeve S."/>
            <person name="Dejardin A."/>
            <person name="Depamphilis C."/>
            <person name="Detter J."/>
            <person name="Dirks B."/>
            <person name="Dubchak I."/>
            <person name="Duplessis S."/>
            <person name="Ehlting J."/>
            <person name="Ellis B."/>
            <person name="Gendler K."/>
            <person name="Goodstein D."/>
            <person name="Gribskov M."/>
            <person name="Grimwood J."/>
            <person name="Groover A."/>
            <person name="Gunter L."/>
            <person name="Hamberger B."/>
            <person name="Heinze B."/>
            <person name="Helariutta Y."/>
            <person name="Henrissat B."/>
            <person name="Holligan D."/>
            <person name="Holt R."/>
            <person name="Huang W."/>
            <person name="Islam-Faridi N."/>
            <person name="Jones S."/>
            <person name="Jones-Rhoades M."/>
            <person name="Jorgensen R."/>
            <person name="Joshi C."/>
            <person name="Kangasjarvi J."/>
            <person name="Karlsson J."/>
            <person name="Kelleher C."/>
            <person name="Kirkpatrick R."/>
            <person name="Kirst M."/>
            <person name="Kohler A."/>
            <person name="Kalluri U."/>
            <person name="Larimer F."/>
            <person name="Leebens-Mack J."/>
            <person name="Leple J.C."/>
            <person name="Locascio P."/>
            <person name="Lou Y."/>
            <person name="Lucas S."/>
            <person name="Martin F."/>
            <person name="Montanini B."/>
            <person name="Napoli C."/>
            <person name="Nelson D.R."/>
            <person name="Nelson C."/>
            <person name="Nieminen K."/>
            <person name="Nilsson O."/>
            <person name="Pereda V."/>
            <person name="Peter G."/>
            <person name="Philippe R."/>
            <person name="Pilate G."/>
            <person name="Poliakov A."/>
            <person name="Razumovskaya J."/>
            <person name="Richardson P."/>
            <person name="Rinaldi C."/>
            <person name="Ritland K."/>
            <person name="Rouze P."/>
            <person name="Ryaboy D."/>
            <person name="Schmutz J."/>
            <person name="Schrader J."/>
            <person name="Segerman B."/>
            <person name="Shin H."/>
            <person name="Siddiqui A."/>
            <person name="Sterky F."/>
            <person name="Terry A."/>
            <person name="Tsai C.J."/>
            <person name="Uberbacher E."/>
            <person name="Unneberg P."/>
            <person name="Vahala J."/>
            <person name="Wall K."/>
            <person name="Wessler S."/>
            <person name="Yang G."/>
            <person name="Yin T."/>
            <person name="Douglas C."/>
            <person name="Marra M."/>
            <person name="Sandberg G."/>
            <person name="Van de Peer Y."/>
            <person name="Rokhsar D."/>
        </authorList>
    </citation>
    <scope>NUCLEOTIDE SEQUENCE [LARGE SCALE GENOMIC DNA]</scope>
    <source>
        <strain evidence="2">cv. Nisqually</strain>
    </source>
</reference>
<sequence>MGGISGYSVEQLQESSPEVGGQETTRFCEGGCHWLYCPPNIFRMKCDRKCLAKHRYCKKSLFKNGDELSIILLWNFAFCFGIRSHPLTKHVLFLSLCCFEINRCLAFYSDKIF</sequence>
<gene>
    <name evidence="1" type="ORF">POPTR_013G001750v4</name>
</gene>
<evidence type="ECO:0000313" key="1">
    <source>
        <dbReference type="EMBL" id="KAI9382894.1"/>
    </source>
</evidence>